<reference evidence="1 2" key="1">
    <citation type="journal article" date="2018" name="Arch. Virol.">
        <title>Genome sequence of the novel virulent bacteriophage PMBT14 with lytic activity against Pseudomonas fluorescens DSM 50090(R).</title>
        <authorList>
            <person name="Koberg S."/>
            <person name="Gieschler S."/>
            <person name="Brinks E."/>
            <person name="Wenning M."/>
            <person name="Neve H."/>
            <person name="Franz C.M."/>
        </authorList>
    </citation>
    <scope>NUCLEOTIDE SEQUENCE [LARGE SCALE GENOMIC DNA]</scope>
</reference>
<dbReference type="KEGG" id="vg:55606473"/>
<evidence type="ECO:0000313" key="1">
    <source>
        <dbReference type="EMBL" id="AWC67979.1"/>
    </source>
</evidence>
<proteinExistence type="predicted"/>
<dbReference type="EMBL" id="MG596800">
    <property type="protein sequence ID" value="AWC67979.1"/>
    <property type="molecule type" value="Genomic_DNA"/>
</dbReference>
<dbReference type="RefSeq" id="YP_009836234.1">
    <property type="nucleotide sequence ID" value="NC_048687.1"/>
</dbReference>
<evidence type="ECO:0000313" key="2">
    <source>
        <dbReference type="Proteomes" id="UP000240618"/>
    </source>
</evidence>
<sequence>MYQDAYTKRCFQRLKLVAKALANMLKCIGSKRLRVILAMRKPRKIKSSYSDWVEPRCKELMQRYIHDRGPLMWEAWLKAEYEVYRGQ</sequence>
<dbReference type="GeneID" id="55606473"/>
<protein>
    <submittedName>
        <fullName evidence="1">Uncharacterized protein</fullName>
    </submittedName>
</protein>
<keyword evidence="2" id="KW-1185">Reference proteome</keyword>
<accession>A0A2S1B6C7</accession>
<dbReference type="Proteomes" id="UP000240618">
    <property type="component" value="Segment"/>
</dbReference>
<name>A0A2S1B6C7_9CAUD</name>
<organism evidence="1 2">
    <name type="scientific">Pseudomonas phage PMBT14</name>
    <dbReference type="NCBI Taxonomy" id="2059855"/>
    <lineage>
        <taxon>Viruses</taxon>
        <taxon>Duplodnaviria</taxon>
        <taxon>Heunggongvirae</taxon>
        <taxon>Uroviricota</taxon>
        <taxon>Caudoviricetes</taxon>
        <taxon>Knuthellervirus</taxon>
        <taxon>Knuthellervirus PMBT14</taxon>
    </lineage>
</organism>